<dbReference type="InterPro" id="IPR039340">
    <property type="entry name" value="Tfc4/TFIIIC-102/Sfc4"/>
</dbReference>
<dbReference type="Pfam" id="PF13431">
    <property type="entry name" value="TPR_17"/>
    <property type="match status" value="1"/>
</dbReference>
<proteinExistence type="predicted"/>
<dbReference type="FunFam" id="1.25.40.10:FF:001293">
    <property type="entry name" value="Tetratricopeptide repeat-containing protein"/>
    <property type="match status" value="1"/>
</dbReference>
<dbReference type="GO" id="GO:0000127">
    <property type="term" value="C:transcription factor TFIIIC complex"/>
    <property type="evidence" value="ECO:0007669"/>
    <property type="project" value="TreeGrafter"/>
</dbReference>
<feature type="repeat" description="TPR" evidence="1">
    <location>
        <begin position="92"/>
        <end position="125"/>
    </location>
</feature>
<dbReference type="Gene3D" id="1.25.40.10">
    <property type="entry name" value="Tetratricopeptide repeat domain"/>
    <property type="match status" value="3"/>
</dbReference>
<protein>
    <submittedName>
        <fullName evidence="3">Uncharacterized protein</fullName>
    </submittedName>
</protein>
<dbReference type="VEuPathDB" id="AmoebaDB:EHI7A_071900"/>
<feature type="repeat" description="TPR" evidence="1">
    <location>
        <begin position="793"/>
        <end position="826"/>
    </location>
</feature>
<comment type="caution">
    <text evidence="3">The sequence shown here is derived from an EMBL/GenBank/DDBJ whole genome shotgun (WGS) entry which is preliminary data.</text>
</comment>
<gene>
    <name evidence="3" type="ORF">CL6EHI_011790</name>
</gene>
<dbReference type="Proteomes" id="UP000078387">
    <property type="component" value="Unassembled WGS sequence"/>
</dbReference>
<dbReference type="PANTHER" id="PTHR23082">
    <property type="entry name" value="TRANSCRIPTION INITIATION FACTOR IIIC TFIIIC , POLYPEPTIDE 3-RELATED"/>
    <property type="match status" value="1"/>
</dbReference>
<accession>A0A5K1U7M0</accession>
<keyword evidence="1" id="KW-0802">TPR repeat</keyword>
<dbReference type="VEuPathDB" id="AmoebaDB:EHI_011790"/>
<dbReference type="AlphaFoldDB" id="A0A5K1U7M0"/>
<organism evidence="3 4">
    <name type="scientific">Entamoeba histolytica</name>
    <dbReference type="NCBI Taxonomy" id="5759"/>
    <lineage>
        <taxon>Eukaryota</taxon>
        <taxon>Amoebozoa</taxon>
        <taxon>Evosea</taxon>
        <taxon>Archamoebae</taxon>
        <taxon>Mastigamoebida</taxon>
        <taxon>Entamoebidae</taxon>
        <taxon>Entamoeba</taxon>
    </lineage>
</organism>
<feature type="region of interest" description="Disordered" evidence="2">
    <location>
        <begin position="1"/>
        <end position="51"/>
    </location>
</feature>
<sequence>MDKDYRETLWGMEEDHSLNQSDSDDFRDILSDHSASIDDEDDSIDNSKPKTRKLPDAVKKLIGEASMCYVKKEYSQATEYALEAIKIAPQIPDSYHTLGMIYLDLGDTKTAREYFMIAAHMKRTDAELWKRLADMFKEDGDMEQYYYCLSQAVLHDSKNVELLCERIEIGKKMEDSRGVLMTFQYLISLDGSPNTAKQIVSALISEKRMKDASSVVLGAIKQRMKENKSIDLGLANVCMELLLGINKLETFQEFVKEYFKFAGINDENIPIDMKVNCCLCNIRLGQKEESQKCIEMMIQSTTAENVDLSLYIANELMKVKEYERALELFEVIRKVDGQDNAMNWGNCAICLFNLGKKEIGIELAEKAYPEISFRGDITILLMRQYYKKKQYQKVLEVSENYFLSLEQGINDSVFDSLEEQENVVEILRLKMKANYGLERYEECYESFLWLFGKLLQKEELDLIRSRIKLFRFTKNKKWRKGAVLNLLGIDLPEEDKEITKRIVDVEKDENRLFQTRRKRRKGTESNQGSIITITPPMPKDGLVWEKQGEDEDNKKKEDNKTEEINEFTEINQIERKTRNVDRDNKTVIEVAGVFVLLEEVIGIRKIKKYIIYHINCSAHLGLMEECKNTLETLIGLYRSDEEIETYLRISYINIAIANQYYDGAIFQLKSLGLLLPKRKDIWYYFNKVIVLSKRQTNPTLLKYFTRMHQKCPNERIITVILGNLFLTTCQYNKALQQYLSVYEEEKESAVLNLSIAMAYLGDVPNRNTMDKSIAFANTLTFMKRYLMLGHSKKECYFNVGRMYHQLDISYLALYYYEQALSVLPNDQNESLLDREIAYNLSLMYYKSGNKNLCIKVRHKYLLF</sequence>
<dbReference type="InterPro" id="IPR019734">
    <property type="entry name" value="TPR_rpt"/>
</dbReference>
<evidence type="ECO:0000313" key="4">
    <source>
        <dbReference type="Proteomes" id="UP000078387"/>
    </source>
</evidence>
<dbReference type="VEuPathDB" id="AmoebaDB:EHI8A_141780"/>
<evidence type="ECO:0000256" key="1">
    <source>
        <dbReference type="PROSITE-ProRule" id="PRU00339"/>
    </source>
</evidence>
<feature type="compositionally biased region" description="Basic and acidic residues" evidence="2">
    <location>
        <begin position="1"/>
        <end position="17"/>
    </location>
</feature>
<name>A0A5K1U7M0_ENTHI</name>
<feature type="region of interest" description="Disordered" evidence="2">
    <location>
        <begin position="515"/>
        <end position="562"/>
    </location>
</feature>
<dbReference type="PANTHER" id="PTHR23082:SF0">
    <property type="entry name" value="GENERAL TRANSCRIPTION FACTOR 3C POLYPEPTIDE 3"/>
    <property type="match status" value="1"/>
</dbReference>
<dbReference type="PROSITE" id="PS50005">
    <property type="entry name" value="TPR"/>
    <property type="match status" value="2"/>
</dbReference>
<evidence type="ECO:0000256" key="2">
    <source>
        <dbReference type="SAM" id="MobiDB-lite"/>
    </source>
</evidence>
<reference evidence="3 4" key="1">
    <citation type="submission" date="2016-05" db="EMBL/GenBank/DDBJ databases">
        <title>First whole genome sequencing of Entamoeba histolytica HM1:IMSS-clone-6.</title>
        <authorList>
            <person name="Mukherjee Avik.K."/>
            <person name="Izumyama S."/>
            <person name="Nakada-Tsukui K."/>
            <person name="Nozaki T."/>
        </authorList>
    </citation>
    <scope>NUCLEOTIDE SEQUENCE [LARGE SCALE GENOMIC DNA]</scope>
    <source>
        <strain evidence="3 4">HM1:IMSS clone 6</strain>
    </source>
</reference>
<dbReference type="SMART" id="SM00028">
    <property type="entry name" value="TPR"/>
    <property type="match status" value="6"/>
</dbReference>
<dbReference type="VEuPathDB" id="AmoebaDB:EHI5A_109950"/>
<feature type="compositionally biased region" description="Basic and acidic residues" evidence="2">
    <location>
        <begin position="542"/>
        <end position="562"/>
    </location>
</feature>
<evidence type="ECO:0000313" key="3">
    <source>
        <dbReference type="EMBL" id="GAT91865.1"/>
    </source>
</evidence>
<dbReference type="InterPro" id="IPR011990">
    <property type="entry name" value="TPR-like_helical_dom_sf"/>
</dbReference>
<dbReference type="GO" id="GO:0006383">
    <property type="term" value="P:transcription by RNA polymerase III"/>
    <property type="evidence" value="ECO:0007669"/>
    <property type="project" value="InterPro"/>
</dbReference>
<dbReference type="SUPFAM" id="SSF48452">
    <property type="entry name" value="TPR-like"/>
    <property type="match status" value="3"/>
</dbReference>
<dbReference type="OMA" id="SSPNMKF"/>
<dbReference type="EMBL" id="BDEQ01000001">
    <property type="protein sequence ID" value="GAT91865.1"/>
    <property type="molecule type" value="Genomic_DNA"/>
</dbReference>
<dbReference type="VEuPathDB" id="AmoebaDB:KM1_132150"/>